<dbReference type="InterPro" id="IPR001810">
    <property type="entry name" value="F-box_dom"/>
</dbReference>
<dbReference type="NCBIfam" id="TIGR01640">
    <property type="entry name" value="F_box_assoc_1"/>
    <property type="match status" value="1"/>
</dbReference>
<reference evidence="3 4" key="2">
    <citation type="submission" date="2024-10" db="EMBL/GenBank/DDBJ databases">
        <authorList>
            <person name="Ryan C."/>
        </authorList>
    </citation>
    <scope>NUCLEOTIDE SEQUENCE [LARGE SCALE GENOMIC DNA]</scope>
</reference>
<sequence length="386" mass="43044">MTTAASRVINDDVATEILLRLPCAAVLRSRAVCKAWRRITTSAAFVAGHARRRPLELILHRQRRHGLSSSSALETIPLLATLDELSGLRLRVLQHPEHATPKPATSAGAPDYSVSVCNPVTRQWAEVHRPPGTWVLSCGFYAHKQSGEHRVLWLSNDHQQVSHYVSSLEAATGARRLGPAPPYVPLGAQTPPHHVTLHGVLHWLCYPGVLLPMDDGPCPEPKERGKIVAFDTLSETFRRMPRPPRRREGGYCGELFLLEVGGMLAVADFLNGSMDLWVMEDYDDGASWRRRLRLPVDRPSQLRRAYWAMGAGVEGRDVILVGDHGRCGVALYDVTGKSKAVKQQIQLGTYDCRDRRSVFVFRGSIERHAFFDLYDSQGIQVLDQQS</sequence>
<dbReference type="SUPFAM" id="SSF81383">
    <property type="entry name" value="F-box domain"/>
    <property type="match status" value="1"/>
</dbReference>
<protein>
    <recommendedName>
        <fullName evidence="5">F-box domain-containing protein</fullName>
    </recommendedName>
</protein>
<dbReference type="InterPro" id="IPR013187">
    <property type="entry name" value="F-box-assoc_dom_typ3"/>
</dbReference>
<dbReference type="PANTHER" id="PTHR31672:SF2">
    <property type="entry name" value="F-BOX DOMAIN-CONTAINING PROTEIN"/>
    <property type="match status" value="1"/>
</dbReference>
<feature type="domain" description="F-box" evidence="1">
    <location>
        <begin position="11"/>
        <end position="42"/>
    </location>
</feature>
<evidence type="ECO:0008006" key="5">
    <source>
        <dbReference type="Google" id="ProtNLM"/>
    </source>
</evidence>
<proteinExistence type="predicted"/>
<evidence type="ECO:0000313" key="3">
    <source>
        <dbReference type="EMBL" id="CAL4909609.1"/>
    </source>
</evidence>
<dbReference type="Pfam" id="PF08268">
    <property type="entry name" value="FBA_3"/>
    <property type="match status" value="1"/>
</dbReference>
<dbReference type="InterPro" id="IPR050796">
    <property type="entry name" value="SCF_F-box_component"/>
</dbReference>
<feature type="domain" description="F-box associated beta-propeller type 3" evidence="2">
    <location>
        <begin position="114"/>
        <end position="290"/>
    </location>
</feature>
<dbReference type="Proteomes" id="UP001497457">
    <property type="component" value="Chromosome 12b"/>
</dbReference>
<dbReference type="InterPro" id="IPR017451">
    <property type="entry name" value="F-box-assoc_interact_dom"/>
</dbReference>
<evidence type="ECO:0000259" key="2">
    <source>
        <dbReference type="Pfam" id="PF08268"/>
    </source>
</evidence>
<name>A0ABC8WK54_9POAL</name>
<reference evidence="4" key="1">
    <citation type="submission" date="2024-06" db="EMBL/GenBank/DDBJ databases">
        <authorList>
            <person name="Ryan C."/>
        </authorList>
    </citation>
    <scope>NUCLEOTIDE SEQUENCE [LARGE SCALE GENOMIC DNA]</scope>
</reference>
<dbReference type="PANTHER" id="PTHR31672">
    <property type="entry name" value="BNACNNG10540D PROTEIN"/>
    <property type="match status" value="1"/>
</dbReference>
<accession>A0ABC8WK54</accession>
<gene>
    <name evidence="3" type="ORF">URODEC1_LOCUS13829</name>
</gene>
<evidence type="ECO:0000313" key="4">
    <source>
        <dbReference type="Proteomes" id="UP001497457"/>
    </source>
</evidence>
<dbReference type="InterPro" id="IPR036047">
    <property type="entry name" value="F-box-like_dom_sf"/>
</dbReference>
<dbReference type="EMBL" id="OZ075122">
    <property type="protein sequence ID" value="CAL4909609.1"/>
    <property type="molecule type" value="Genomic_DNA"/>
</dbReference>
<dbReference type="Pfam" id="PF00646">
    <property type="entry name" value="F-box"/>
    <property type="match status" value="1"/>
</dbReference>
<dbReference type="Gene3D" id="1.20.1280.50">
    <property type="match status" value="1"/>
</dbReference>
<evidence type="ECO:0000259" key="1">
    <source>
        <dbReference type="Pfam" id="PF00646"/>
    </source>
</evidence>
<dbReference type="AlphaFoldDB" id="A0ABC8WK54"/>
<organism evidence="3 4">
    <name type="scientific">Urochloa decumbens</name>
    <dbReference type="NCBI Taxonomy" id="240449"/>
    <lineage>
        <taxon>Eukaryota</taxon>
        <taxon>Viridiplantae</taxon>
        <taxon>Streptophyta</taxon>
        <taxon>Embryophyta</taxon>
        <taxon>Tracheophyta</taxon>
        <taxon>Spermatophyta</taxon>
        <taxon>Magnoliopsida</taxon>
        <taxon>Liliopsida</taxon>
        <taxon>Poales</taxon>
        <taxon>Poaceae</taxon>
        <taxon>PACMAD clade</taxon>
        <taxon>Panicoideae</taxon>
        <taxon>Panicodae</taxon>
        <taxon>Paniceae</taxon>
        <taxon>Melinidinae</taxon>
        <taxon>Urochloa</taxon>
    </lineage>
</organism>
<keyword evidence="4" id="KW-1185">Reference proteome</keyword>